<dbReference type="EMBL" id="GBRH01267978">
    <property type="protein sequence ID" value="JAD29917.1"/>
    <property type="molecule type" value="Transcribed_RNA"/>
</dbReference>
<reference evidence="1" key="2">
    <citation type="journal article" date="2015" name="Data Brief">
        <title>Shoot transcriptome of the giant reed, Arundo donax.</title>
        <authorList>
            <person name="Barrero R.A."/>
            <person name="Guerrero F.D."/>
            <person name="Moolhuijzen P."/>
            <person name="Goolsby J.A."/>
            <person name="Tidwell J."/>
            <person name="Bellgard S.E."/>
            <person name="Bellgard M.I."/>
        </authorList>
    </citation>
    <scope>NUCLEOTIDE SEQUENCE</scope>
    <source>
        <tissue evidence="1">Shoot tissue taken approximately 20 cm above the soil surface</tissue>
    </source>
</reference>
<protein>
    <submittedName>
        <fullName evidence="1">Uncharacterized protein</fullName>
    </submittedName>
</protein>
<proteinExistence type="predicted"/>
<sequence>MMSLTRLQSKENLGRTRKEVVPLFYVP</sequence>
<reference evidence="1" key="1">
    <citation type="submission" date="2014-09" db="EMBL/GenBank/DDBJ databases">
        <authorList>
            <person name="Magalhaes I.L.F."/>
            <person name="Oliveira U."/>
            <person name="Santos F.R."/>
            <person name="Vidigal T.H.D.A."/>
            <person name="Brescovit A.D."/>
            <person name="Santos A.J."/>
        </authorList>
    </citation>
    <scope>NUCLEOTIDE SEQUENCE</scope>
    <source>
        <tissue evidence="1">Shoot tissue taken approximately 20 cm above the soil surface</tissue>
    </source>
</reference>
<evidence type="ECO:0000313" key="1">
    <source>
        <dbReference type="EMBL" id="JAD29917.1"/>
    </source>
</evidence>
<name>A0A0A8Z4Z7_ARUDO</name>
<accession>A0A0A8Z4Z7</accession>
<organism evidence="1">
    <name type="scientific">Arundo donax</name>
    <name type="common">Giant reed</name>
    <name type="synonym">Donax arundinaceus</name>
    <dbReference type="NCBI Taxonomy" id="35708"/>
    <lineage>
        <taxon>Eukaryota</taxon>
        <taxon>Viridiplantae</taxon>
        <taxon>Streptophyta</taxon>
        <taxon>Embryophyta</taxon>
        <taxon>Tracheophyta</taxon>
        <taxon>Spermatophyta</taxon>
        <taxon>Magnoliopsida</taxon>
        <taxon>Liliopsida</taxon>
        <taxon>Poales</taxon>
        <taxon>Poaceae</taxon>
        <taxon>PACMAD clade</taxon>
        <taxon>Arundinoideae</taxon>
        <taxon>Arundineae</taxon>
        <taxon>Arundo</taxon>
    </lineage>
</organism>
<dbReference type="AlphaFoldDB" id="A0A0A8Z4Z7"/>